<dbReference type="PANTHER" id="PTHR12131">
    <property type="entry name" value="ATP-DEPENDENT RNA AND DNA HELICASE"/>
    <property type="match status" value="1"/>
</dbReference>
<keyword evidence="2" id="KW-0547">Nucleotide-binding</keyword>
<dbReference type="InterPro" id="IPR001650">
    <property type="entry name" value="Helicase_C-like"/>
</dbReference>
<dbReference type="EMBL" id="FPHC01000024">
    <property type="protein sequence ID" value="SFV51826.1"/>
    <property type="molecule type" value="Genomic_DNA"/>
</dbReference>
<evidence type="ECO:0000256" key="1">
    <source>
        <dbReference type="ARBA" id="ARBA00004305"/>
    </source>
</evidence>
<dbReference type="PROSITE" id="PS51194">
    <property type="entry name" value="HELICASE_CTER"/>
    <property type="match status" value="1"/>
</dbReference>
<feature type="region of interest" description="Disordered" evidence="6">
    <location>
        <begin position="920"/>
        <end position="953"/>
    </location>
</feature>
<dbReference type="InterPro" id="IPR041082">
    <property type="entry name" value="Suv3_C_1"/>
</dbReference>
<dbReference type="SUPFAM" id="SSF52540">
    <property type="entry name" value="P-loop containing nucleoside triphosphate hydrolases"/>
    <property type="match status" value="1"/>
</dbReference>
<dbReference type="Gene3D" id="1.20.272.40">
    <property type="match status" value="1"/>
</dbReference>
<accession>A0A1W1BE51</accession>
<feature type="compositionally biased region" description="Basic residues" evidence="6">
    <location>
        <begin position="938"/>
        <end position="953"/>
    </location>
</feature>
<dbReference type="InterPro" id="IPR014001">
    <property type="entry name" value="Helicase_ATP-bd"/>
</dbReference>
<dbReference type="GO" id="GO:0004386">
    <property type="term" value="F:helicase activity"/>
    <property type="evidence" value="ECO:0007669"/>
    <property type="project" value="UniProtKB-KW"/>
</dbReference>
<evidence type="ECO:0000256" key="5">
    <source>
        <dbReference type="ARBA" id="ARBA00022840"/>
    </source>
</evidence>
<dbReference type="SMART" id="SM00490">
    <property type="entry name" value="HELICc"/>
    <property type="match status" value="1"/>
</dbReference>
<evidence type="ECO:0000313" key="9">
    <source>
        <dbReference type="EMBL" id="SFV51826.1"/>
    </source>
</evidence>
<dbReference type="Pfam" id="PF22527">
    <property type="entry name" value="DEXQc_Suv3"/>
    <property type="match status" value="1"/>
</dbReference>
<dbReference type="InterPro" id="IPR022192">
    <property type="entry name" value="SUV3_C"/>
</dbReference>
<feature type="domain" description="Helicase C-terminal" evidence="8">
    <location>
        <begin position="564"/>
        <end position="732"/>
    </location>
</feature>
<dbReference type="InterPro" id="IPR055206">
    <property type="entry name" value="DEXQc_SUV3"/>
</dbReference>
<dbReference type="Pfam" id="PF18147">
    <property type="entry name" value="Suv3_C_1"/>
    <property type="match status" value="1"/>
</dbReference>
<evidence type="ECO:0000259" key="8">
    <source>
        <dbReference type="PROSITE" id="PS51194"/>
    </source>
</evidence>
<dbReference type="Gene3D" id="1.20.58.1080">
    <property type="match status" value="1"/>
</dbReference>
<dbReference type="GO" id="GO:0005524">
    <property type="term" value="F:ATP binding"/>
    <property type="evidence" value="ECO:0007669"/>
    <property type="project" value="UniProtKB-KW"/>
</dbReference>
<evidence type="ECO:0000256" key="2">
    <source>
        <dbReference type="ARBA" id="ARBA00022741"/>
    </source>
</evidence>
<dbReference type="InterPro" id="IPR050699">
    <property type="entry name" value="RNA-DNA_Helicase"/>
</dbReference>
<evidence type="ECO:0000256" key="4">
    <source>
        <dbReference type="ARBA" id="ARBA00022806"/>
    </source>
</evidence>
<keyword evidence="5" id="KW-0067">ATP-binding</keyword>
<dbReference type="PROSITE" id="PS51192">
    <property type="entry name" value="HELICASE_ATP_BIND_1"/>
    <property type="match status" value="1"/>
</dbReference>
<proteinExistence type="predicted"/>
<dbReference type="Pfam" id="PF12513">
    <property type="entry name" value="SUV3_C"/>
    <property type="match status" value="1"/>
</dbReference>
<dbReference type="InterPro" id="IPR027417">
    <property type="entry name" value="P-loop_NTPase"/>
</dbReference>
<dbReference type="Gene3D" id="3.40.50.300">
    <property type="entry name" value="P-loop containing nucleotide triphosphate hydrolases"/>
    <property type="match status" value="2"/>
</dbReference>
<dbReference type="AlphaFoldDB" id="A0A1W1BE51"/>
<reference evidence="9" key="1">
    <citation type="submission" date="2016-10" db="EMBL/GenBank/DDBJ databases">
        <authorList>
            <person name="de Groot N.N."/>
        </authorList>
    </citation>
    <scope>NUCLEOTIDE SEQUENCE</scope>
</reference>
<name>A0A1W1BE51_9ZZZZ</name>
<organism evidence="9">
    <name type="scientific">hydrothermal vent metagenome</name>
    <dbReference type="NCBI Taxonomy" id="652676"/>
    <lineage>
        <taxon>unclassified sequences</taxon>
        <taxon>metagenomes</taxon>
        <taxon>ecological metagenomes</taxon>
    </lineage>
</organism>
<dbReference type="SMART" id="SM00487">
    <property type="entry name" value="DEXDc"/>
    <property type="match status" value="1"/>
</dbReference>
<evidence type="ECO:0000256" key="3">
    <source>
        <dbReference type="ARBA" id="ARBA00022801"/>
    </source>
</evidence>
<keyword evidence="3" id="KW-0378">Hydrolase</keyword>
<dbReference type="PANTHER" id="PTHR12131:SF1">
    <property type="entry name" value="ATP-DEPENDENT RNA HELICASE SUPV3L1, MITOCHONDRIAL-RELATED"/>
    <property type="match status" value="1"/>
</dbReference>
<evidence type="ECO:0000256" key="6">
    <source>
        <dbReference type="SAM" id="MobiDB-lite"/>
    </source>
</evidence>
<sequence>MAKKKKKALIKLNNKIRDYFNGEAFDEGVTTLDDDKLIELSMLLELELSTLQRDELIRSLRRAWSEGRYIDREKIVKHLVSNGAKMVQASDKKPLDKVDKILLILEDIEHTKDEESRVLESFMDTRASKINAEKIEQKLHYIRLQKRIKILEDSVGVSLTTLNEMEFYHGYKFEMRDIDFNKNLLTISTPVELEELWDSSDESIIEHMVKIKEQSIVKKEREIENFIEHISKEHKWLTQEQIVSQIKRMPPEVELYHIPIDMELLESIVKSIDSDYWLYESIDHFIIERAKSSMLYGEEVEYKISVSYTKDLLYSDIWRSVELPIANDLEQIDSELHSHFKLSVDSLYDHLVELSDGLGVPTSKIESIIVEFVAPQIKSSQTLKIKEKSKRRILYHFGEYLKPIKEQRMREELLAKTIRDFKNLFPLARSLKREIVFHVGPTNSGKTYTALQELKSADTGYYLAPLRLLALEGYESLKADGVGVSLITGEEEIIDEESTHISSTIEMLNSSIDVEVCVIDEIQMIDDRDRGWAWANALIGVAAKKVILTGSSNALAAVRELCQYLEEPLEVVEFERKNPLVMLSNSTPLHKVEKQSAIVAFSRKEVLSLKQQLSTNHRVSVVYGNLSPEVRREEARRFREGESDILVATDAIAMGLNLPIKTILFAKDNKFDGLRRRELTPSEVLQISGRAGRYGLEECGYIGALESSAIKTIKRQFHTPLADIKLPFSVMASMEHVELIGEILQSDNLVDILEFFADNMEFDGPFKAANIDSMLEIASIVDEYELDIRTRYHLSCAPASISSPYIESVFHRYIRNIENGSEVLYIPPRDLPAFAQTNDMLLNAEDRVREISLYLWLSFKFPDYFRDTQKAIESRVRLNQYIENSLQRGYFVKKCRKCGKVLDFSYRFSICDSCFRGGGSSRYRGKRRDGRGDDQRDKSRKNSRNKNRYRGDR</sequence>
<gene>
    <name evidence="9" type="ORF">MNB_SV-6-1301</name>
</gene>
<evidence type="ECO:0000259" key="7">
    <source>
        <dbReference type="PROSITE" id="PS51192"/>
    </source>
</evidence>
<dbReference type="GO" id="GO:0005759">
    <property type="term" value="C:mitochondrial matrix"/>
    <property type="evidence" value="ECO:0007669"/>
    <property type="project" value="UniProtKB-SubCell"/>
</dbReference>
<feature type="domain" description="Helicase ATP-binding" evidence="7">
    <location>
        <begin position="427"/>
        <end position="606"/>
    </location>
</feature>
<protein>
    <submittedName>
        <fullName evidence="9">Probable ATP-dependent RNA helicase</fullName>
    </submittedName>
</protein>
<keyword evidence="4 9" id="KW-0347">Helicase</keyword>
<dbReference type="GO" id="GO:0016787">
    <property type="term" value="F:hydrolase activity"/>
    <property type="evidence" value="ECO:0007669"/>
    <property type="project" value="UniProtKB-KW"/>
</dbReference>
<dbReference type="Pfam" id="PF00271">
    <property type="entry name" value="Helicase_C"/>
    <property type="match status" value="1"/>
</dbReference>
<comment type="subcellular location">
    <subcellularLocation>
        <location evidence="1">Mitochondrion matrix</location>
    </subcellularLocation>
</comment>